<reference evidence="1" key="1">
    <citation type="submission" date="2014-09" db="EMBL/GenBank/DDBJ databases">
        <authorList>
            <person name="Magalhaes I.L.F."/>
            <person name="Oliveira U."/>
            <person name="Santos F.R."/>
            <person name="Vidigal T.H.D.A."/>
            <person name="Brescovit A.D."/>
            <person name="Santos A.J."/>
        </authorList>
    </citation>
    <scope>NUCLEOTIDE SEQUENCE</scope>
    <source>
        <tissue evidence="1">Shoot tissue taken approximately 20 cm above the soil surface</tissue>
    </source>
</reference>
<evidence type="ECO:0000313" key="1">
    <source>
        <dbReference type="EMBL" id="JAD47028.1"/>
    </source>
</evidence>
<protein>
    <submittedName>
        <fullName evidence="1">Uncharacterized protein</fullName>
    </submittedName>
</protein>
<dbReference type="EMBL" id="GBRH01250867">
    <property type="protein sequence ID" value="JAD47028.1"/>
    <property type="molecule type" value="Transcribed_RNA"/>
</dbReference>
<organism evidence="1">
    <name type="scientific">Arundo donax</name>
    <name type="common">Giant reed</name>
    <name type="synonym">Donax arundinaceus</name>
    <dbReference type="NCBI Taxonomy" id="35708"/>
    <lineage>
        <taxon>Eukaryota</taxon>
        <taxon>Viridiplantae</taxon>
        <taxon>Streptophyta</taxon>
        <taxon>Embryophyta</taxon>
        <taxon>Tracheophyta</taxon>
        <taxon>Spermatophyta</taxon>
        <taxon>Magnoliopsida</taxon>
        <taxon>Liliopsida</taxon>
        <taxon>Poales</taxon>
        <taxon>Poaceae</taxon>
        <taxon>PACMAD clade</taxon>
        <taxon>Arundinoideae</taxon>
        <taxon>Arundineae</taxon>
        <taxon>Arundo</taxon>
    </lineage>
</organism>
<accession>A0A0A9AAQ5</accession>
<name>A0A0A9AAQ5_ARUDO</name>
<proteinExistence type="predicted"/>
<reference evidence="1" key="2">
    <citation type="journal article" date="2015" name="Data Brief">
        <title>Shoot transcriptome of the giant reed, Arundo donax.</title>
        <authorList>
            <person name="Barrero R.A."/>
            <person name="Guerrero F.D."/>
            <person name="Moolhuijzen P."/>
            <person name="Goolsby J.A."/>
            <person name="Tidwell J."/>
            <person name="Bellgard S.E."/>
            <person name="Bellgard M.I."/>
        </authorList>
    </citation>
    <scope>NUCLEOTIDE SEQUENCE</scope>
    <source>
        <tissue evidence="1">Shoot tissue taken approximately 20 cm above the soil surface</tissue>
    </source>
</reference>
<sequence length="14" mass="1634">MVVKEPHKLVVQIN</sequence>